<dbReference type="PANTHER" id="PTHR33402:SF3">
    <property type="entry name" value="VQ DOMAIN-CONTAINING PROTEIN"/>
    <property type="match status" value="1"/>
</dbReference>
<evidence type="ECO:0000256" key="1">
    <source>
        <dbReference type="ARBA" id="ARBA00004123"/>
    </source>
</evidence>
<keyword evidence="7" id="KW-1185">Reference proteome</keyword>
<dbReference type="Proteomes" id="UP000006882">
    <property type="component" value="Chromosome G1"/>
</dbReference>
<evidence type="ECO:0000256" key="3">
    <source>
        <dbReference type="ARBA" id="ARBA00023242"/>
    </source>
</evidence>
<dbReference type="Pfam" id="PF05678">
    <property type="entry name" value="VQ"/>
    <property type="match status" value="1"/>
</dbReference>
<gene>
    <name evidence="6" type="ORF">PRUPE_1G396600</name>
</gene>
<name>A0A251RD05_PRUPE</name>
<feature type="compositionally biased region" description="Polar residues" evidence="4">
    <location>
        <begin position="7"/>
        <end position="23"/>
    </location>
</feature>
<dbReference type="InterPro" id="IPR039611">
    <property type="entry name" value="VQ_4/11/13/19/31/33"/>
</dbReference>
<feature type="compositionally biased region" description="Low complexity" evidence="4">
    <location>
        <begin position="120"/>
        <end position="143"/>
    </location>
</feature>
<dbReference type="GO" id="GO:0005634">
    <property type="term" value="C:nucleus"/>
    <property type="evidence" value="ECO:0007669"/>
    <property type="project" value="UniProtKB-SubCell"/>
</dbReference>
<reference evidence="6 7" key="1">
    <citation type="journal article" date="2013" name="Nat. Genet.">
        <title>The high-quality draft genome of peach (Prunus persica) identifies unique patterns of genetic diversity, domestication and genome evolution.</title>
        <authorList>
            <consortium name="International Peach Genome Initiative"/>
            <person name="Verde I."/>
            <person name="Abbott A.G."/>
            <person name="Scalabrin S."/>
            <person name="Jung S."/>
            <person name="Shu S."/>
            <person name="Marroni F."/>
            <person name="Zhebentyayeva T."/>
            <person name="Dettori M.T."/>
            <person name="Grimwood J."/>
            <person name="Cattonaro F."/>
            <person name="Zuccolo A."/>
            <person name="Rossini L."/>
            <person name="Jenkins J."/>
            <person name="Vendramin E."/>
            <person name="Meisel L.A."/>
            <person name="Decroocq V."/>
            <person name="Sosinski B."/>
            <person name="Prochnik S."/>
            <person name="Mitros T."/>
            <person name="Policriti A."/>
            <person name="Cipriani G."/>
            <person name="Dondini L."/>
            <person name="Ficklin S."/>
            <person name="Goodstein D.M."/>
            <person name="Xuan P."/>
            <person name="Del Fabbro C."/>
            <person name="Aramini V."/>
            <person name="Copetti D."/>
            <person name="Gonzalez S."/>
            <person name="Horner D.S."/>
            <person name="Falchi R."/>
            <person name="Lucas S."/>
            <person name="Mica E."/>
            <person name="Maldonado J."/>
            <person name="Lazzari B."/>
            <person name="Bielenberg D."/>
            <person name="Pirona R."/>
            <person name="Miculan M."/>
            <person name="Barakat A."/>
            <person name="Testolin R."/>
            <person name="Stella A."/>
            <person name="Tartarini S."/>
            <person name="Tonutti P."/>
            <person name="Arus P."/>
            <person name="Orellana A."/>
            <person name="Wells C."/>
            <person name="Main D."/>
            <person name="Vizzotto G."/>
            <person name="Silva H."/>
            <person name="Salamini F."/>
            <person name="Schmutz J."/>
            <person name="Morgante M."/>
            <person name="Rokhsar D.S."/>
        </authorList>
    </citation>
    <scope>NUCLEOTIDE SEQUENCE [LARGE SCALE GENOMIC DNA]</scope>
    <source>
        <strain evidence="7">cv. Nemared</strain>
    </source>
</reference>
<evidence type="ECO:0000256" key="2">
    <source>
        <dbReference type="ARBA" id="ARBA00022553"/>
    </source>
</evidence>
<proteinExistence type="predicted"/>
<feature type="region of interest" description="Disordered" evidence="4">
    <location>
        <begin position="94"/>
        <end position="146"/>
    </location>
</feature>
<accession>A0A251RD05</accession>
<organism evidence="6 7">
    <name type="scientific">Prunus persica</name>
    <name type="common">Peach</name>
    <name type="synonym">Amygdalus persica</name>
    <dbReference type="NCBI Taxonomy" id="3760"/>
    <lineage>
        <taxon>Eukaryota</taxon>
        <taxon>Viridiplantae</taxon>
        <taxon>Streptophyta</taxon>
        <taxon>Embryophyta</taxon>
        <taxon>Tracheophyta</taxon>
        <taxon>Spermatophyta</taxon>
        <taxon>Magnoliopsida</taxon>
        <taxon>eudicotyledons</taxon>
        <taxon>Gunneridae</taxon>
        <taxon>Pentapetalae</taxon>
        <taxon>rosids</taxon>
        <taxon>fabids</taxon>
        <taxon>Rosales</taxon>
        <taxon>Rosaceae</taxon>
        <taxon>Amygdaloideae</taxon>
        <taxon>Amygdaleae</taxon>
        <taxon>Prunus</taxon>
    </lineage>
</organism>
<sequence>MEKHHPPQSTNLCSPTSSPTTFVQADTNTFRDLVQKLTGLSGDSEKLPVTHPTRHYPKAPTIPGDPTGPRRSPFKLQERRHTMRKLEIKLSLANLHGSQSQTPRQTYQLLDSPIPSPVTPLGSDSLFFPSSGSESPSSPAAAASEEEKAIAEKGFYLHPSPLSTPRGSDPPELLTLFPLSSPGHHDNKLRREEDIGGAVCMASLIHMEKSFGGSHCFAKRDGVAVFEWLVW</sequence>
<protein>
    <recommendedName>
        <fullName evidence="5">VQ domain-containing protein</fullName>
    </recommendedName>
</protein>
<feature type="region of interest" description="Disordered" evidence="4">
    <location>
        <begin position="1"/>
        <end position="23"/>
    </location>
</feature>
<dbReference type="STRING" id="3760.A0A251RD05"/>
<feature type="compositionally biased region" description="Polar residues" evidence="4">
    <location>
        <begin position="96"/>
        <end position="109"/>
    </location>
</feature>
<dbReference type="eggNOG" id="ENOG502RZFC">
    <property type="taxonomic scope" value="Eukaryota"/>
</dbReference>
<evidence type="ECO:0000256" key="4">
    <source>
        <dbReference type="SAM" id="MobiDB-lite"/>
    </source>
</evidence>
<dbReference type="EMBL" id="CM007651">
    <property type="protein sequence ID" value="ONI32965.1"/>
    <property type="molecule type" value="Genomic_DNA"/>
</dbReference>
<evidence type="ECO:0000313" key="7">
    <source>
        <dbReference type="Proteomes" id="UP000006882"/>
    </source>
</evidence>
<evidence type="ECO:0000313" key="6">
    <source>
        <dbReference type="EMBL" id="ONI32965.1"/>
    </source>
</evidence>
<feature type="region of interest" description="Disordered" evidence="4">
    <location>
        <begin position="39"/>
        <end position="78"/>
    </location>
</feature>
<keyword evidence="2" id="KW-0597">Phosphoprotein</keyword>
<dbReference type="PANTHER" id="PTHR33402">
    <property type="entry name" value="VQ MOTIF-CONTAINING PROTEIN 11-LIKE"/>
    <property type="match status" value="1"/>
</dbReference>
<evidence type="ECO:0000259" key="5">
    <source>
        <dbReference type="Pfam" id="PF05678"/>
    </source>
</evidence>
<dbReference type="AlphaFoldDB" id="A0A251RD05"/>
<feature type="domain" description="VQ" evidence="5">
    <location>
        <begin position="18"/>
        <end position="43"/>
    </location>
</feature>
<dbReference type="Gramene" id="ONI32965">
    <property type="protein sequence ID" value="ONI32965"/>
    <property type="gene ID" value="PRUPE_1G396600"/>
</dbReference>
<comment type="subcellular location">
    <subcellularLocation>
        <location evidence="1">Nucleus</location>
    </subcellularLocation>
</comment>
<keyword evidence="3" id="KW-0539">Nucleus</keyword>
<dbReference type="InterPro" id="IPR008889">
    <property type="entry name" value="VQ"/>
</dbReference>